<protein>
    <submittedName>
        <fullName evidence="1">Uncharacterized protein</fullName>
    </submittedName>
</protein>
<name>A0ACC2UHC3_9FUNG</name>
<organism evidence="1 2">
    <name type="scientific">Entomophthora muscae</name>
    <dbReference type="NCBI Taxonomy" id="34485"/>
    <lineage>
        <taxon>Eukaryota</taxon>
        <taxon>Fungi</taxon>
        <taxon>Fungi incertae sedis</taxon>
        <taxon>Zoopagomycota</taxon>
        <taxon>Entomophthoromycotina</taxon>
        <taxon>Entomophthoromycetes</taxon>
        <taxon>Entomophthorales</taxon>
        <taxon>Entomophthoraceae</taxon>
        <taxon>Entomophthora</taxon>
    </lineage>
</organism>
<keyword evidence="2" id="KW-1185">Reference proteome</keyword>
<comment type="caution">
    <text evidence="1">The sequence shown here is derived from an EMBL/GenBank/DDBJ whole genome shotgun (WGS) entry which is preliminary data.</text>
</comment>
<sequence>MVITRSVVLRFCNLVTFILVLVISGLGFRFPFGTHALVSGEPSSLDDSVPHIVVWVIVFGTMLVFVVYQLLPRTYRYEYINHGITPYFIVQCMIYSVGGIVHICLVKTSPYMEVITLTVVLMCQVISYLTVSSIIARNLVEEEGSDDHFYLNYCFGRAWLSLHLAWIACSLLGNGIVAISKMFSFNYIVSIIAFCGMGLFTLIFLFKEHDALFGAVVVWESVWLAISTYAASEAGDGTWYIFISVVVVGSVVGLATIATLIRNILYLIERAKQRQVVPLRKNDALP</sequence>
<reference evidence="1" key="1">
    <citation type="submission" date="2022-04" db="EMBL/GenBank/DDBJ databases">
        <title>Genome of the entomopathogenic fungus Entomophthora muscae.</title>
        <authorList>
            <person name="Elya C."/>
            <person name="Lovett B.R."/>
            <person name="Lee E."/>
            <person name="Macias A.M."/>
            <person name="Hajek A.E."/>
            <person name="De Bivort B.L."/>
            <person name="Kasson M.T."/>
            <person name="De Fine Licht H.H."/>
            <person name="Stajich J.E."/>
        </authorList>
    </citation>
    <scope>NUCLEOTIDE SEQUENCE</scope>
    <source>
        <strain evidence="1">Berkeley</strain>
    </source>
</reference>
<accession>A0ACC2UHC3</accession>
<evidence type="ECO:0000313" key="2">
    <source>
        <dbReference type="Proteomes" id="UP001165960"/>
    </source>
</evidence>
<dbReference type="Proteomes" id="UP001165960">
    <property type="component" value="Unassembled WGS sequence"/>
</dbReference>
<dbReference type="EMBL" id="QTSX02000745">
    <property type="protein sequence ID" value="KAJ9085787.1"/>
    <property type="molecule type" value="Genomic_DNA"/>
</dbReference>
<gene>
    <name evidence="1" type="ORF">DSO57_1010593</name>
</gene>
<evidence type="ECO:0000313" key="1">
    <source>
        <dbReference type="EMBL" id="KAJ9085787.1"/>
    </source>
</evidence>
<proteinExistence type="predicted"/>